<feature type="region of interest" description="Disordered" evidence="1">
    <location>
        <begin position="21"/>
        <end position="70"/>
    </location>
</feature>
<reference evidence="3" key="1">
    <citation type="journal article" date="2019" name="Int. J. Syst. Evol. Microbiol.">
        <title>The Global Catalogue of Microorganisms (GCM) 10K type strain sequencing project: providing services to taxonomists for standard genome sequencing and annotation.</title>
        <authorList>
            <consortium name="The Broad Institute Genomics Platform"/>
            <consortium name="The Broad Institute Genome Sequencing Center for Infectious Disease"/>
            <person name="Wu L."/>
            <person name="Ma J."/>
        </authorList>
    </citation>
    <scope>NUCLEOTIDE SEQUENCE [LARGE SCALE GENOMIC DNA]</scope>
    <source>
        <strain evidence="3">CCUG 50347</strain>
    </source>
</reference>
<name>A0ABV9RSZ4_9PSEU</name>
<keyword evidence="3" id="KW-1185">Reference proteome</keyword>
<comment type="caution">
    <text evidence="2">The sequence shown here is derived from an EMBL/GenBank/DDBJ whole genome shotgun (WGS) entry which is preliminary data.</text>
</comment>
<accession>A0ABV9RSZ4</accession>
<organism evidence="2 3">
    <name type="scientific">Actinomycetospora chibensis</name>
    <dbReference type="NCBI Taxonomy" id="663606"/>
    <lineage>
        <taxon>Bacteria</taxon>
        <taxon>Bacillati</taxon>
        <taxon>Actinomycetota</taxon>
        <taxon>Actinomycetes</taxon>
        <taxon>Pseudonocardiales</taxon>
        <taxon>Pseudonocardiaceae</taxon>
        <taxon>Actinomycetospora</taxon>
    </lineage>
</organism>
<sequence>MWPTGTTRTAITRRPVPLATTRRAGTVPYDDDCGMATPADITPLDRPDPRADPRGHVARAVTREGLRRGA</sequence>
<evidence type="ECO:0000313" key="2">
    <source>
        <dbReference type="EMBL" id="MFC4836512.1"/>
    </source>
</evidence>
<dbReference type="RefSeq" id="WP_274191971.1">
    <property type="nucleotide sequence ID" value="NZ_BAABHN010000064.1"/>
</dbReference>
<dbReference type="EMBL" id="JBHSIM010000064">
    <property type="protein sequence ID" value="MFC4836512.1"/>
    <property type="molecule type" value="Genomic_DNA"/>
</dbReference>
<dbReference type="Proteomes" id="UP001595909">
    <property type="component" value="Unassembled WGS sequence"/>
</dbReference>
<proteinExistence type="predicted"/>
<protein>
    <submittedName>
        <fullName evidence="2">Uncharacterized protein</fullName>
    </submittedName>
</protein>
<gene>
    <name evidence="2" type="ORF">ACFPEL_29185</name>
</gene>
<evidence type="ECO:0000256" key="1">
    <source>
        <dbReference type="SAM" id="MobiDB-lite"/>
    </source>
</evidence>
<feature type="compositionally biased region" description="Basic and acidic residues" evidence="1">
    <location>
        <begin position="43"/>
        <end position="70"/>
    </location>
</feature>
<evidence type="ECO:0000313" key="3">
    <source>
        <dbReference type="Proteomes" id="UP001595909"/>
    </source>
</evidence>